<dbReference type="PANTHER" id="PTHR24096">
    <property type="entry name" value="LONG-CHAIN-FATTY-ACID--COA LIGASE"/>
    <property type="match status" value="1"/>
</dbReference>
<dbReference type="Pfam" id="PF00501">
    <property type="entry name" value="AMP-binding"/>
    <property type="match status" value="1"/>
</dbReference>
<protein>
    <recommendedName>
        <fullName evidence="4">AMP-dependent synthetase/ligase domain-containing protein</fullName>
    </recommendedName>
</protein>
<dbReference type="GO" id="GO:0005524">
    <property type="term" value="F:ATP binding"/>
    <property type="evidence" value="ECO:0007669"/>
    <property type="project" value="UniProtKB-KW"/>
</dbReference>
<keyword evidence="1" id="KW-0436">Ligase</keyword>
<dbReference type="SUPFAM" id="SSF56801">
    <property type="entry name" value="Acetyl-CoA synthetase-like"/>
    <property type="match status" value="1"/>
</dbReference>
<proteinExistence type="predicted"/>
<dbReference type="InterPro" id="IPR000873">
    <property type="entry name" value="AMP-dep_synth/lig_dom"/>
</dbReference>
<evidence type="ECO:0000259" key="4">
    <source>
        <dbReference type="Pfam" id="PF00501"/>
    </source>
</evidence>
<dbReference type="GO" id="GO:0016878">
    <property type="term" value="F:acid-thiol ligase activity"/>
    <property type="evidence" value="ECO:0007669"/>
    <property type="project" value="UniProtKB-ARBA"/>
</dbReference>
<accession>A0A3L6S411</accession>
<dbReference type="PANTHER" id="PTHR24096:SF425">
    <property type="entry name" value="4-COUMARATE--COA LIGASE-LIKE 7"/>
    <property type="match status" value="1"/>
</dbReference>
<feature type="domain" description="AMP-dependent synthetase/ligase" evidence="4">
    <location>
        <begin position="2"/>
        <end position="62"/>
    </location>
</feature>
<organism evidence="5 6">
    <name type="scientific">Panicum miliaceum</name>
    <name type="common">Proso millet</name>
    <name type="synonym">Broomcorn millet</name>
    <dbReference type="NCBI Taxonomy" id="4540"/>
    <lineage>
        <taxon>Eukaryota</taxon>
        <taxon>Viridiplantae</taxon>
        <taxon>Streptophyta</taxon>
        <taxon>Embryophyta</taxon>
        <taxon>Tracheophyta</taxon>
        <taxon>Spermatophyta</taxon>
        <taxon>Magnoliopsida</taxon>
        <taxon>Liliopsida</taxon>
        <taxon>Poales</taxon>
        <taxon>Poaceae</taxon>
        <taxon>PACMAD clade</taxon>
        <taxon>Panicoideae</taxon>
        <taxon>Panicodae</taxon>
        <taxon>Paniceae</taxon>
        <taxon>Panicinae</taxon>
        <taxon>Panicum</taxon>
        <taxon>Panicum sect. Panicum</taxon>
    </lineage>
</organism>
<dbReference type="EMBL" id="PQIB02000006">
    <property type="protein sequence ID" value="RLN13690.1"/>
    <property type="molecule type" value="Genomic_DNA"/>
</dbReference>
<dbReference type="STRING" id="4540.A0A3L6S411"/>
<reference evidence="6" key="1">
    <citation type="journal article" date="2019" name="Nat. Commun.">
        <title>The genome of broomcorn millet.</title>
        <authorList>
            <person name="Zou C."/>
            <person name="Miki D."/>
            <person name="Li D."/>
            <person name="Tang Q."/>
            <person name="Xiao L."/>
            <person name="Rajput S."/>
            <person name="Deng P."/>
            <person name="Jia W."/>
            <person name="Huang R."/>
            <person name="Zhang M."/>
            <person name="Sun Y."/>
            <person name="Hu J."/>
            <person name="Fu X."/>
            <person name="Schnable P.S."/>
            <person name="Li F."/>
            <person name="Zhang H."/>
            <person name="Feng B."/>
            <person name="Zhu X."/>
            <person name="Liu R."/>
            <person name="Schnable J.C."/>
            <person name="Zhu J.-K."/>
            <person name="Zhang H."/>
        </authorList>
    </citation>
    <scope>NUCLEOTIDE SEQUENCE [LARGE SCALE GENOMIC DNA]</scope>
</reference>
<comment type="caution">
    <text evidence="5">The sequence shown here is derived from an EMBL/GenBank/DDBJ whole genome shotgun (WGS) entry which is preliminary data.</text>
</comment>
<dbReference type="OrthoDB" id="1728577at2759"/>
<keyword evidence="6" id="KW-1185">Reference proteome</keyword>
<evidence type="ECO:0000256" key="3">
    <source>
        <dbReference type="ARBA" id="ARBA00022840"/>
    </source>
</evidence>
<dbReference type="Gene3D" id="3.40.50.980">
    <property type="match status" value="1"/>
</dbReference>
<dbReference type="AlphaFoldDB" id="A0A3L6S411"/>
<evidence type="ECO:0000313" key="5">
    <source>
        <dbReference type="EMBL" id="RLN13690.1"/>
    </source>
</evidence>
<evidence type="ECO:0000256" key="2">
    <source>
        <dbReference type="ARBA" id="ARBA00022741"/>
    </source>
</evidence>
<dbReference type="GO" id="GO:0016405">
    <property type="term" value="F:CoA-ligase activity"/>
    <property type="evidence" value="ECO:0007669"/>
    <property type="project" value="TreeGrafter"/>
</dbReference>
<gene>
    <name evidence="5" type="ORF">C2845_PM09G12170</name>
</gene>
<keyword evidence="2" id="KW-0547">Nucleotide-binding</keyword>
<evidence type="ECO:0000313" key="6">
    <source>
        <dbReference type="Proteomes" id="UP000275267"/>
    </source>
</evidence>
<keyword evidence="3" id="KW-0067">ATP-binding</keyword>
<name>A0A3L6S411_PANMI</name>
<sequence length="64" mass="6843">MAAVERDRVTHLFCVPPVMIALAKLGRVGKHDLSSLRFIGTAVAPLGKDVMEAVARNFPEAVVA</sequence>
<dbReference type="Proteomes" id="UP000275267">
    <property type="component" value="Unassembled WGS sequence"/>
</dbReference>
<evidence type="ECO:0000256" key="1">
    <source>
        <dbReference type="ARBA" id="ARBA00022598"/>
    </source>
</evidence>